<keyword evidence="4" id="KW-0967">Endosome</keyword>
<dbReference type="FunCoup" id="R7U6C3">
    <property type="interactions" value="283"/>
</dbReference>
<comment type="function">
    <text evidence="7">Component of the ESCRT-I complex, a regulator of vesicular trafficking process. Required for the sorting of endocytic ubiquitinated cargos into multivesicular bodies.</text>
</comment>
<dbReference type="GO" id="GO:0042058">
    <property type="term" value="P:regulation of epidermal growth factor receptor signaling pathway"/>
    <property type="evidence" value="ECO:0007669"/>
    <property type="project" value="TreeGrafter"/>
</dbReference>
<dbReference type="OrthoDB" id="6021306at2759"/>
<evidence type="ECO:0000313" key="12">
    <source>
        <dbReference type="Proteomes" id="UP000014760"/>
    </source>
</evidence>
<dbReference type="FunFam" id="2.100.10.50:FF:000002">
    <property type="entry name" value="Multivesicular body subunit 12B"/>
    <property type="match status" value="1"/>
</dbReference>
<dbReference type="Proteomes" id="UP000014760">
    <property type="component" value="Unassembled WGS sequence"/>
</dbReference>
<organism evidence="10">
    <name type="scientific">Capitella teleta</name>
    <name type="common">Polychaete worm</name>
    <dbReference type="NCBI Taxonomy" id="283909"/>
    <lineage>
        <taxon>Eukaryota</taxon>
        <taxon>Metazoa</taxon>
        <taxon>Spiralia</taxon>
        <taxon>Lophotrochozoa</taxon>
        <taxon>Annelida</taxon>
        <taxon>Polychaeta</taxon>
        <taxon>Sedentaria</taxon>
        <taxon>Scolecida</taxon>
        <taxon>Capitellidae</taxon>
        <taxon>Capitella</taxon>
    </lineage>
</organism>
<feature type="domain" description="MABP" evidence="9">
    <location>
        <begin position="8"/>
        <end position="155"/>
    </location>
</feature>
<keyword evidence="12" id="KW-1185">Reference proteome</keyword>
<dbReference type="STRING" id="283909.R7U6C3"/>
<dbReference type="AlphaFoldDB" id="R7U6C3"/>
<gene>
    <name evidence="10" type="ORF">CAPTEDRAFT_222878</name>
</gene>
<dbReference type="InterPro" id="IPR023340">
    <property type="entry name" value="UMA"/>
</dbReference>
<dbReference type="PROSITE" id="PS51497">
    <property type="entry name" value="UMA"/>
    <property type="match status" value="1"/>
</dbReference>
<dbReference type="PROSITE" id="PS51498">
    <property type="entry name" value="MABP"/>
    <property type="match status" value="1"/>
</dbReference>
<dbReference type="EnsemblMetazoa" id="CapteT222878">
    <property type="protein sequence ID" value="CapteP222878"/>
    <property type="gene ID" value="CapteG222878"/>
</dbReference>
<reference evidence="12" key="1">
    <citation type="submission" date="2012-12" db="EMBL/GenBank/DDBJ databases">
        <authorList>
            <person name="Hellsten U."/>
            <person name="Grimwood J."/>
            <person name="Chapman J.A."/>
            <person name="Shapiro H."/>
            <person name="Aerts A."/>
            <person name="Otillar R.P."/>
            <person name="Terry A.Y."/>
            <person name="Boore J.L."/>
            <person name="Simakov O."/>
            <person name="Marletaz F."/>
            <person name="Cho S.-J."/>
            <person name="Edsinger-Gonzales E."/>
            <person name="Havlak P."/>
            <person name="Kuo D.-H."/>
            <person name="Larsson T."/>
            <person name="Lv J."/>
            <person name="Arendt D."/>
            <person name="Savage R."/>
            <person name="Osoegawa K."/>
            <person name="de Jong P."/>
            <person name="Lindberg D.R."/>
            <person name="Seaver E.C."/>
            <person name="Weisblat D.A."/>
            <person name="Putnam N.H."/>
            <person name="Grigoriev I.V."/>
            <person name="Rokhsar D.S."/>
        </authorList>
    </citation>
    <scope>NUCLEOTIDE SEQUENCE</scope>
    <source>
        <strain evidence="12">I ESC-2004</strain>
    </source>
</reference>
<dbReference type="Gene3D" id="2.100.10.50">
    <property type="match status" value="1"/>
</dbReference>
<dbReference type="EMBL" id="AMQN01001737">
    <property type="status" value="NOT_ANNOTATED_CDS"/>
    <property type="molecule type" value="Genomic_DNA"/>
</dbReference>
<keyword evidence="6" id="KW-0472">Membrane</keyword>
<evidence type="ECO:0000256" key="4">
    <source>
        <dbReference type="ARBA" id="ARBA00022753"/>
    </source>
</evidence>
<comment type="similarity">
    <text evidence="2">Belongs to the MVB12 family.</text>
</comment>
<dbReference type="InterPro" id="IPR023341">
    <property type="entry name" value="MABP"/>
</dbReference>
<reference evidence="10 12" key="2">
    <citation type="journal article" date="2013" name="Nature">
        <title>Insights into bilaterian evolution from three spiralian genomes.</title>
        <authorList>
            <person name="Simakov O."/>
            <person name="Marletaz F."/>
            <person name="Cho S.J."/>
            <person name="Edsinger-Gonzales E."/>
            <person name="Havlak P."/>
            <person name="Hellsten U."/>
            <person name="Kuo D.H."/>
            <person name="Larsson T."/>
            <person name="Lv J."/>
            <person name="Arendt D."/>
            <person name="Savage R."/>
            <person name="Osoegawa K."/>
            <person name="de Jong P."/>
            <person name="Grimwood J."/>
            <person name="Chapman J.A."/>
            <person name="Shapiro H."/>
            <person name="Aerts A."/>
            <person name="Otillar R.P."/>
            <person name="Terry A.Y."/>
            <person name="Boore J.L."/>
            <person name="Grigoriev I.V."/>
            <person name="Lindberg D.R."/>
            <person name="Seaver E.C."/>
            <person name="Weisblat D.A."/>
            <person name="Putnam N.H."/>
            <person name="Rokhsar D.S."/>
        </authorList>
    </citation>
    <scope>NUCLEOTIDE SEQUENCE</scope>
    <source>
        <strain evidence="10 12">I ESC-2004</strain>
    </source>
</reference>
<proteinExistence type="inferred from homology"/>
<evidence type="ECO:0000256" key="6">
    <source>
        <dbReference type="ARBA" id="ARBA00023136"/>
    </source>
</evidence>
<dbReference type="EMBL" id="KB305005">
    <property type="protein sequence ID" value="ELU01524.1"/>
    <property type="molecule type" value="Genomic_DNA"/>
</dbReference>
<dbReference type="GO" id="GO:0000813">
    <property type="term" value="C:ESCRT I complex"/>
    <property type="evidence" value="ECO:0007669"/>
    <property type="project" value="InterPro"/>
</dbReference>
<evidence type="ECO:0000256" key="7">
    <source>
        <dbReference type="ARBA" id="ARBA00053101"/>
    </source>
</evidence>
<evidence type="ECO:0000259" key="8">
    <source>
        <dbReference type="PROSITE" id="PS51497"/>
    </source>
</evidence>
<feature type="domain" description="UMA" evidence="8">
    <location>
        <begin position="233"/>
        <end position="281"/>
    </location>
</feature>
<evidence type="ECO:0000313" key="11">
    <source>
        <dbReference type="EnsemblMetazoa" id="CapteP222878"/>
    </source>
</evidence>
<evidence type="ECO:0000256" key="2">
    <source>
        <dbReference type="ARBA" id="ARBA00010432"/>
    </source>
</evidence>
<dbReference type="Pfam" id="PF10240">
    <property type="entry name" value="DUF2464"/>
    <property type="match status" value="1"/>
</dbReference>
<dbReference type="GO" id="GO:0015031">
    <property type="term" value="P:protein transport"/>
    <property type="evidence" value="ECO:0007669"/>
    <property type="project" value="UniProtKB-KW"/>
</dbReference>
<reference evidence="11" key="3">
    <citation type="submission" date="2015-06" db="UniProtKB">
        <authorList>
            <consortium name="EnsemblMetazoa"/>
        </authorList>
    </citation>
    <scope>IDENTIFICATION</scope>
</reference>
<evidence type="ECO:0000256" key="1">
    <source>
        <dbReference type="ARBA" id="ARBA00004633"/>
    </source>
</evidence>
<dbReference type="PANTHER" id="PTHR31547:SF1">
    <property type="entry name" value="MULTIVESICULAR BODY SUBUNIT 12B"/>
    <property type="match status" value="1"/>
</dbReference>
<dbReference type="InterPro" id="IPR018798">
    <property type="entry name" value="MVB12A/B"/>
</dbReference>
<keyword evidence="3" id="KW-0813">Transport</keyword>
<dbReference type="PANTHER" id="PTHR31547">
    <property type="entry name" value="MULTIVESICULAR BODY SUBUNIT 12B"/>
    <property type="match status" value="1"/>
</dbReference>
<protein>
    <recommendedName>
        <fullName evidence="13">MABP domain-containing protein</fullName>
    </recommendedName>
</protein>
<dbReference type="GO" id="GO:0031902">
    <property type="term" value="C:late endosome membrane"/>
    <property type="evidence" value="ECO:0007669"/>
    <property type="project" value="UniProtKB-SubCell"/>
</dbReference>
<evidence type="ECO:0000256" key="3">
    <source>
        <dbReference type="ARBA" id="ARBA00022448"/>
    </source>
</evidence>
<dbReference type="GO" id="GO:0046755">
    <property type="term" value="P:viral budding"/>
    <property type="evidence" value="ECO:0007669"/>
    <property type="project" value="TreeGrafter"/>
</dbReference>
<evidence type="ECO:0008006" key="13">
    <source>
        <dbReference type="Google" id="ProtNLM"/>
    </source>
</evidence>
<dbReference type="HOGENOM" id="CLU_064823_1_0_1"/>
<evidence type="ECO:0000259" key="9">
    <source>
        <dbReference type="PROSITE" id="PS51498"/>
    </source>
</evidence>
<dbReference type="InterPro" id="IPR040297">
    <property type="entry name" value="MVB12B"/>
</dbReference>
<dbReference type="OMA" id="IQGKSKH"/>
<name>R7U6C3_CAPTE</name>
<evidence type="ECO:0000256" key="5">
    <source>
        <dbReference type="ARBA" id="ARBA00022927"/>
    </source>
</evidence>
<accession>R7U6C3</accession>
<comment type="subcellular location">
    <subcellularLocation>
        <location evidence="1">Late endosome membrane</location>
        <topology evidence="1">Peripheral membrane protein</topology>
    </subcellularLocation>
</comment>
<keyword evidence="5" id="KW-0653">Protein transport</keyword>
<evidence type="ECO:0000313" key="10">
    <source>
        <dbReference type="EMBL" id="ELU01524.1"/>
    </source>
</evidence>
<dbReference type="GO" id="GO:0019075">
    <property type="term" value="P:virus maturation"/>
    <property type="evidence" value="ECO:0007669"/>
    <property type="project" value="TreeGrafter"/>
</dbReference>
<sequence length="288" mass="32635">MPANPPDNYPITGLCVVSDPNKCPPGYELLYRSHDRNEDCDLWKDSFFKSRVLRYLCITRAYPLSQGKLNNVLADIVIQNDREIPPMGFTLLEKTQDSGEKATRKKQICVRLLPRESARDAINEVIIHSQSRRPPSGYTLAGEVNDLLICFKIGTIPKDSTPSPIVQTPPVVQETPAVAEPNYPLRESYSIAYTASVLSLIHSMITVVCQEDQSRLQRTVPLIPSLGQWVAALFDVPFQLHPRYQSMRQNSQLPAPEISFRSLVDISNEFDYNFQLERQCRQRVSSLS</sequence>